<accession>F4QQJ9</accession>
<evidence type="ECO:0000313" key="2">
    <source>
        <dbReference type="EMBL" id="EGF90486.1"/>
    </source>
</evidence>
<protein>
    <submittedName>
        <fullName evidence="2">Uncharacterized protein</fullName>
    </submittedName>
</protein>
<feature type="transmembrane region" description="Helical" evidence="1">
    <location>
        <begin position="6"/>
        <end position="26"/>
    </location>
</feature>
<name>F4QQJ9_9CAUL</name>
<keyword evidence="1" id="KW-0472">Membrane</keyword>
<gene>
    <name evidence="2" type="ORF">ABI_35090</name>
</gene>
<dbReference type="EMBL" id="GL883079">
    <property type="protein sequence ID" value="EGF90486.1"/>
    <property type="molecule type" value="Genomic_DNA"/>
</dbReference>
<dbReference type="Proteomes" id="UP000006512">
    <property type="component" value="Unassembled WGS sequence"/>
</dbReference>
<evidence type="ECO:0000313" key="3">
    <source>
        <dbReference type="Proteomes" id="UP000006512"/>
    </source>
</evidence>
<dbReference type="HOGENOM" id="CLU_2969344_0_0_5"/>
<sequence>MTDILQQIWFPIAAMMAVLAMLVFALNQRSRQRRRDALHNRPIIVTPVETHRDEDRLS</sequence>
<keyword evidence="3" id="KW-1185">Reference proteome</keyword>
<dbReference type="AlphaFoldDB" id="F4QQJ9"/>
<dbReference type="RefSeq" id="WP_006274290.1">
    <property type="nucleotide sequence ID" value="NZ_GL883079.1"/>
</dbReference>
<dbReference type="OrthoDB" id="9935214at2"/>
<keyword evidence="1" id="KW-1133">Transmembrane helix</keyword>
<evidence type="ECO:0000256" key="1">
    <source>
        <dbReference type="SAM" id="Phobius"/>
    </source>
</evidence>
<keyword evidence="1" id="KW-0812">Transmembrane</keyword>
<reference evidence="3" key="1">
    <citation type="submission" date="2011-03" db="EMBL/GenBank/DDBJ databases">
        <title>Draft genome sequence of Brevundimonas diminuta.</title>
        <authorList>
            <person name="Brown P.J.B."/>
            <person name="Buechlein A."/>
            <person name="Hemmerich C."/>
            <person name="Brun Y.V."/>
        </authorList>
    </citation>
    <scope>NUCLEOTIDE SEQUENCE [LARGE SCALE GENOMIC DNA]</scope>
    <source>
        <strain evidence="3">C19</strain>
    </source>
</reference>
<proteinExistence type="predicted"/>
<organism evidence="2 3">
    <name type="scientific">Asticcacaulis biprosthecium C19</name>
    <dbReference type="NCBI Taxonomy" id="715226"/>
    <lineage>
        <taxon>Bacteria</taxon>
        <taxon>Pseudomonadati</taxon>
        <taxon>Pseudomonadota</taxon>
        <taxon>Alphaproteobacteria</taxon>
        <taxon>Caulobacterales</taxon>
        <taxon>Caulobacteraceae</taxon>
        <taxon>Asticcacaulis</taxon>
    </lineage>
</organism>